<evidence type="ECO:0000313" key="3">
    <source>
        <dbReference type="Proteomes" id="UP000434639"/>
    </source>
</evidence>
<protein>
    <submittedName>
        <fullName evidence="2">DNA polymerase III subunit epsilon</fullName>
    </submittedName>
</protein>
<organism evidence="2 3">
    <name type="scientific">Metabacillus mangrovi</name>
    <dbReference type="NCBI Taxonomy" id="1491830"/>
    <lineage>
        <taxon>Bacteria</taxon>
        <taxon>Bacillati</taxon>
        <taxon>Bacillota</taxon>
        <taxon>Bacilli</taxon>
        <taxon>Bacillales</taxon>
        <taxon>Bacillaceae</taxon>
        <taxon>Metabacillus</taxon>
    </lineage>
</organism>
<dbReference type="Proteomes" id="UP000434639">
    <property type="component" value="Unassembled WGS sequence"/>
</dbReference>
<dbReference type="AlphaFoldDB" id="A0A7X2V4Q2"/>
<gene>
    <name evidence="2" type="ORF">GKZ89_09515</name>
</gene>
<keyword evidence="3" id="KW-1185">Reference proteome</keyword>
<name>A0A7X2V4Q2_9BACI</name>
<sequence>MLLDVETTGLSPKQDEMIEIGLLLFSYNPYADEFIEVEETHSYLREPQSSTALANYKNAYRVHGIPFEDVQGQAFQDERVQEAFSRCDFVIAHNASFDRSFICTMYPEAAQLKWHCSVRHIPWKEYGFYSSKLLYLIEKHGLGNAQTHRALDDVRQLYALLQCKNEEGDSYLRTALSRRPMSPYGESRTRSRRFGSR</sequence>
<dbReference type="PANTHER" id="PTHR30231:SF37">
    <property type="entry name" value="EXODEOXYRIBONUCLEASE 10"/>
    <property type="match status" value="1"/>
</dbReference>
<dbReference type="SMART" id="SM00479">
    <property type="entry name" value="EXOIII"/>
    <property type="match status" value="1"/>
</dbReference>
<dbReference type="CDD" id="cd06127">
    <property type="entry name" value="DEDDh"/>
    <property type="match status" value="1"/>
</dbReference>
<feature type="domain" description="Exonuclease" evidence="1">
    <location>
        <begin position="3"/>
        <end position="170"/>
    </location>
</feature>
<reference evidence="2 3" key="1">
    <citation type="journal article" date="2017" name="Int. J. Syst. Evol. Microbiol.">
        <title>Bacillus mangrovi sp. nov., isolated from a sediment sample from a mangrove forest.</title>
        <authorList>
            <person name="Gupta V."/>
            <person name="Singh P.K."/>
            <person name="Korpole S."/>
            <person name="Tanuku N.R.S."/>
            <person name="Pinnaka A.K."/>
        </authorList>
    </citation>
    <scope>NUCLEOTIDE SEQUENCE [LARGE SCALE GENOMIC DNA]</scope>
    <source>
        <strain evidence="2 3">KCTC 33872</strain>
    </source>
</reference>
<dbReference type="InterPro" id="IPR036397">
    <property type="entry name" value="RNaseH_sf"/>
</dbReference>
<dbReference type="OrthoDB" id="9803913at2"/>
<dbReference type="InterPro" id="IPR012337">
    <property type="entry name" value="RNaseH-like_sf"/>
</dbReference>
<proteinExistence type="predicted"/>
<dbReference type="InterPro" id="IPR013520">
    <property type="entry name" value="Ribonucl_H"/>
</dbReference>
<dbReference type="GO" id="GO:0045004">
    <property type="term" value="P:DNA replication proofreading"/>
    <property type="evidence" value="ECO:0007669"/>
    <property type="project" value="TreeGrafter"/>
</dbReference>
<dbReference type="GO" id="GO:0003676">
    <property type="term" value="F:nucleic acid binding"/>
    <property type="evidence" value="ECO:0007669"/>
    <property type="project" value="InterPro"/>
</dbReference>
<dbReference type="Gene3D" id="3.30.420.10">
    <property type="entry name" value="Ribonuclease H-like superfamily/Ribonuclease H"/>
    <property type="match status" value="1"/>
</dbReference>
<evidence type="ECO:0000313" key="2">
    <source>
        <dbReference type="EMBL" id="MTH53640.1"/>
    </source>
</evidence>
<evidence type="ECO:0000259" key="1">
    <source>
        <dbReference type="SMART" id="SM00479"/>
    </source>
</evidence>
<dbReference type="PANTHER" id="PTHR30231">
    <property type="entry name" value="DNA POLYMERASE III SUBUNIT EPSILON"/>
    <property type="match status" value="1"/>
</dbReference>
<dbReference type="GO" id="GO:0005829">
    <property type="term" value="C:cytosol"/>
    <property type="evidence" value="ECO:0007669"/>
    <property type="project" value="TreeGrafter"/>
</dbReference>
<comment type="caution">
    <text evidence="2">The sequence shown here is derived from an EMBL/GenBank/DDBJ whole genome shotgun (WGS) entry which is preliminary data.</text>
</comment>
<dbReference type="EMBL" id="WMIB01000007">
    <property type="protein sequence ID" value="MTH53640.1"/>
    <property type="molecule type" value="Genomic_DNA"/>
</dbReference>
<dbReference type="SUPFAM" id="SSF53098">
    <property type="entry name" value="Ribonuclease H-like"/>
    <property type="match status" value="1"/>
</dbReference>
<dbReference type="GO" id="GO:0008408">
    <property type="term" value="F:3'-5' exonuclease activity"/>
    <property type="evidence" value="ECO:0007669"/>
    <property type="project" value="TreeGrafter"/>
</dbReference>
<accession>A0A7X2V4Q2</accession>
<dbReference type="Pfam" id="PF00929">
    <property type="entry name" value="RNase_T"/>
    <property type="match status" value="1"/>
</dbReference>